<reference evidence="1" key="1">
    <citation type="submission" date="2021-05" db="EMBL/GenBank/DDBJ databases">
        <title>Encephalitozoon hellem ATCC 50604 Complete Genome.</title>
        <authorList>
            <person name="Mascarenhas dos Santos A.C."/>
            <person name="Julian A.T."/>
            <person name="Pombert J.-F."/>
        </authorList>
    </citation>
    <scope>NUCLEOTIDE SEQUENCE</scope>
    <source>
        <strain evidence="1">ATCC 50604</strain>
    </source>
</reference>
<protein>
    <submittedName>
        <fullName evidence="1">Clathrin</fullName>
    </submittedName>
</protein>
<sequence>MQVSYIEKQSVDELGVSTLIEDRVFFVRGMELLSKSIYMYDTEVLHKVFMDKVDYMCYFNGMLLVLCGNVLYKHKLFGEELVLSGTHQLLEPPIRIYVSGTPSEKEGYAVCFLYRNKRIDIFNDEIERVVVRCKGDVAREDEIVDFTIDDGSSWFLSKSGRIYHTHSFVVSRTVLLSRPIRMIPEPTYFDGSINKIVAKKGKMYVCYNEGFEVYDIGRDILVLNYTYRTRDFELHASSDVYCLEKNLLVVNEMPRVIASVRVHKMFGDVGISRDRILFIKKSDEDERVGTRLLKEGDADERVKRMFRITENEIKIPEIELSENGKDVSEKSFLMIQKMANDFESKVLDVYRKIYFELLTLNESFGEKMVGLSAENDLILKKVEVLDKKKNELMARLQSLSEKMGSAVARIKIDGSRMKKLAKMVEDAVDGIRFKRYERYSRVLKLQREVLNRKVV</sequence>
<dbReference type="AlphaFoldDB" id="A0A9Q9C932"/>
<organism evidence="1 2">
    <name type="scientific">Encephalitozoon hellem</name>
    <name type="common">Microsporidian parasite</name>
    <dbReference type="NCBI Taxonomy" id="27973"/>
    <lineage>
        <taxon>Eukaryota</taxon>
        <taxon>Fungi</taxon>
        <taxon>Fungi incertae sedis</taxon>
        <taxon>Microsporidia</taxon>
        <taxon>Unikaryonidae</taxon>
        <taxon>Encephalitozoon</taxon>
    </lineage>
</organism>
<proteinExistence type="predicted"/>
<gene>
    <name evidence="1" type="ORF">GPU96_02g02780</name>
</gene>
<accession>A0A9Q9C932</accession>
<dbReference type="EMBL" id="CP075148">
    <property type="protein sequence ID" value="UTX42568.1"/>
    <property type="molecule type" value="Genomic_DNA"/>
</dbReference>
<evidence type="ECO:0000313" key="1">
    <source>
        <dbReference type="EMBL" id="UTX42568.1"/>
    </source>
</evidence>
<dbReference type="Proteomes" id="UP001059546">
    <property type="component" value="Chromosome II"/>
</dbReference>
<name>A0A9Q9C932_ENCHE</name>
<evidence type="ECO:0000313" key="2">
    <source>
        <dbReference type="Proteomes" id="UP001059546"/>
    </source>
</evidence>